<dbReference type="Proteomes" id="UP000254601">
    <property type="component" value="Unassembled WGS sequence"/>
</dbReference>
<reference evidence="1 2" key="1">
    <citation type="submission" date="2018-06" db="EMBL/GenBank/DDBJ databases">
        <authorList>
            <consortium name="Pathogen Informatics"/>
            <person name="Doyle S."/>
        </authorList>
    </citation>
    <scope>NUCLEOTIDE SEQUENCE [LARGE SCALE GENOMIC DNA]</scope>
    <source>
        <strain evidence="1 2">NCTC13337</strain>
    </source>
</reference>
<dbReference type="InterPro" id="IPR032495">
    <property type="entry name" value="Phage_TTP_11"/>
</dbReference>
<dbReference type="Pfam" id="PF16460">
    <property type="entry name" value="Phage_TTP_11"/>
    <property type="match status" value="1"/>
</dbReference>
<gene>
    <name evidence="1" type="ORF">NCTC13337_01185</name>
</gene>
<evidence type="ECO:0000313" key="2">
    <source>
        <dbReference type="Proteomes" id="UP000254601"/>
    </source>
</evidence>
<sequence>MATKKKVLLSNGTEVFIVDPTNDTKVYKLCVTQLDVNEGDPTKIDVTTLCEREKIQEVDGLLGSSESTFTINMDFSDETHKMLLAARKDKRELKFRIGQSDGDAQATHSSSGWGEETSRTWVDFTGYISKVPLSYSVNAVVQPQVSVTMTSGYSVTHKA</sequence>
<accession>A0A380MSV5</accession>
<protein>
    <recommendedName>
        <fullName evidence="3">Phage tail protein</fullName>
    </recommendedName>
</protein>
<dbReference type="AlphaFoldDB" id="A0A380MSV5"/>
<name>A0A380MSV5_9GAMM</name>
<dbReference type="EMBL" id="UHIC01000001">
    <property type="protein sequence ID" value="SUO95264.1"/>
    <property type="molecule type" value="Genomic_DNA"/>
</dbReference>
<dbReference type="OrthoDB" id="6039265at2"/>
<dbReference type="Gene3D" id="4.10.410.40">
    <property type="match status" value="1"/>
</dbReference>
<keyword evidence="2" id="KW-1185">Reference proteome</keyword>
<proteinExistence type="predicted"/>
<evidence type="ECO:0000313" key="1">
    <source>
        <dbReference type="EMBL" id="SUO95264.1"/>
    </source>
</evidence>
<dbReference type="RefSeq" id="WP_072576179.1">
    <property type="nucleotide sequence ID" value="NZ_LWHB01000054.1"/>
</dbReference>
<organism evidence="1 2">
    <name type="scientific">Suttonella ornithocola</name>
    <dbReference type="NCBI Taxonomy" id="279832"/>
    <lineage>
        <taxon>Bacteria</taxon>
        <taxon>Pseudomonadati</taxon>
        <taxon>Pseudomonadota</taxon>
        <taxon>Gammaproteobacteria</taxon>
        <taxon>Cardiobacteriales</taxon>
        <taxon>Cardiobacteriaceae</taxon>
        <taxon>Suttonella</taxon>
    </lineage>
</organism>
<evidence type="ECO:0008006" key="3">
    <source>
        <dbReference type="Google" id="ProtNLM"/>
    </source>
</evidence>